<dbReference type="PROSITE" id="PS50893">
    <property type="entry name" value="ABC_TRANSPORTER_2"/>
    <property type="match status" value="1"/>
</dbReference>
<evidence type="ECO:0000256" key="5">
    <source>
        <dbReference type="ARBA" id="ARBA00022741"/>
    </source>
</evidence>
<dbReference type="RefSeq" id="WP_213140010.1">
    <property type="nucleotide sequence ID" value="NZ_JAGYPE020000019.1"/>
</dbReference>
<dbReference type="PANTHER" id="PTHR43297:SF2">
    <property type="entry name" value="DIPEPTIDE TRANSPORT ATP-BINDING PROTEIN DPPD"/>
    <property type="match status" value="1"/>
</dbReference>
<sequence length="337" mass="36814">MRGPNEPVLEVKNLCSYIPTSRGVIKPVNNISFSIGAGEIVALVGESGSGKSVTALSIMGLNSPSIKYEKDSEISFKGENLLKMKKRQMKKIRGNEISMIFQDPMSSLNPLHPIGKQIAEPIQLHQGVSYQKAKKIVVNLLAKVGIPDPENRLNDYPHQLSGGMRQRIMIAMALACNPSLLIADEPTTALDVTIQAQILNVMRDLQKDTGISILIITHDLGVVAEMADRVLVMYCGEIVEEGDVYSLFKNPQHPYTKGLLASVPKLRGASEKLLHTIPGAVPNPLELPKGCNFSGRCSYATEKCLTEAPNLVETGKDRRAACWHIVDLQTEEVTVHA</sequence>
<accession>A0A942STT4</accession>
<dbReference type="Gene3D" id="3.40.50.300">
    <property type="entry name" value="P-loop containing nucleotide triphosphate hydrolases"/>
    <property type="match status" value="1"/>
</dbReference>
<dbReference type="Proteomes" id="UP000677265">
    <property type="component" value="Unassembled WGS sequence"/>
</dbReference>
<dbReference type="AlphaFoldDB" id="A0A942STT4"/>
<gene>
    <name evidence="9" type="ORF">KHB02_01095</name>
    <name evidence="10" type="ORF">KHB02_012395</name>
</gene>
<dbReference type="GO" id="GO:0015833">
    <property type="term" value="P:peptide transport"/>
    <property type="evidence" value="ECO:0007669"/>
    <property type="project" value="InterPro"/>
</dbReference>
<dbReference type="EMBL" id="JAGYPE010000001">
    <property type="protein sequence ID" value="MBS4179974.1"/>
    <property type="molecule type" value="Genomic_DNA"/>
</dbReference>
<dbReference type="SMART" id="SM00382">
    <property type="entry name" value="AAA"/>
    <property type="match status" value="1"/>
</dbReference>
<keyword evidence="5" id="KW-0547">Nucleotide-binding</keyword>
<protein>
    <submittedName>
        <fullName evidence="9">ABC transporter ATP-binding protein</fullName>
    </submittedName>
</protein>
<dbReference type="PROSITE" id="PS00211">
    <property type="entry name" value="ABC_TRANSPORTER_1"/>
    <property type="match status" value="1"/>
</dbReference>
<dbReference type="GO" id="GO:0016887">
    <property type="term" value="F:ATP hydrolysis activity"/>
    <property type="evidence" value="ECO:0007669"/>
    <property type="project" value="InterPro"/>
</dbReference>
<dbReference type="InterPro" id="IPR017871">
    <property type="entry name" value="ABC_transporter-like_CS"/>
</dbReference>
<evidence type="ECO:0000256" key="1">
    <source>
        <dbReference type="ARBA" id="ARBA00004202"/>
    </source>
</evidence>
<proteinExistence type="inferred from homology"/>
<dbReference type="FunFam" id="3.40.50.300:FF:000016">
    <property type="entry name" value="Oligopeptide ABC transporter ATP-binding component"/>
    <property type="match status" value="1"/>
</dbReference>
<comment type="similarity">
    <text evidence="2">Belongs to the ABC transporter superfamily.</text>
</comment>
<feature type="domain" description="ABC transporter" evidence="8">
    <location>
        <begin position="9"/>
        <end position="260"/>
    </location>
</feature>
<dbReference type="CDD" id="cd03257">
    <property type="entry name" value="ABC_NikE_OppD_transporters"/>
    <property type="match status" value="1"/>
</dbReference>
<keyword evidence="4" id="KW-1003">Cell membrane</keyword>
<dbReference type="EMBL" id="JAGYPE020000019">
    <property type="protein sequence ID" value="MCH6266321.1"/>
    <property type="molecule type" value="Genomic_DNA"/>
</dbReference>
<evidence type="ECO:0000256" key="3">
    <source>
        <dbReference type="ARBA" id="ARBA00022448"/>
    </source>
</evidence>
<organism evidence="9">
    <name type="scientific">Neobacillus citreus</name>
    <dbReference type="NCBI Taxonomy" id="2833578"/>
    <lineage>
        <taxon>Bacteria</taxon>
        <taxon>Bacillati</taxon>
        <taxon>Bacillota</taxon>
        <taxon>Bacilli</taxon>
        <taxon>Bacillales</taxon>
        <taxon>Bacillaceae</taxon>
        <taxon>Neobacillus</taxon>
    </lineage>
</organism>
<dbReference type="InterPro" id="IPR003593">
    <property type="entry name" value="AAA+_ATPase"/>
</dbReference>
<dbReference type="SUPFAM" id="SSF52540">
    <property type="entry name" value="P-loop containing nucleoside triphosphate hydrolases"/>
    <property type="match status" value="1"/>
</dbReference>
<evidence type="ECO:0000256" key="6">
    <source>
        <dbReference type="ARBA" id="ARBA00022840"/>
    </source>
</evidence>
<dbReference type="GO" id="GO:0005886">
    <property type="term" value="C:plasma membrane"/>
    <property type="evidence" value="ECO:0007669"/>
    <property type="project" value="UniProtKB-SubCell"/>
</dbReference>
<dbReference type="InterPro" id="IPR027417">
    <property type="entry name" value="P-loop_NTPase"/>
</dbReference>
<reference evidence="9" key="1">
    <citation type="submission" date="2021-05" db="EMBL/GenBank/DDBJ databases">
        <title>Novel Bacillus species.</title>
        <authorList>
            <person name="Liu G."/>
        </authorList>
    </citation>
    <scope>NUCLEOTIDE SEQUENCE</scope>
    <source>
        <strain evidence="9 11">FJAT-50051</strain>
    </source>
</reference>
<dbReference type="Pfam" id="PF00005">
    <property type="entry name" value="ABC_tran"/>
    <property type="match status" value="1"/>
</dbReference>
<dbReference type="Pfam" id="PF08352">
    <property type="entry name" value="oligo_HPY"/>
    <property type="match status" value="1"/>
</dbReference>
<keyword evidence="3" id="KW-0813">Transport</keyword>
<evidence type="ECO:0000259" key="8">
    <source>
        <dbReference type="PROSITE" id="PS50893"/>
    </source>
</evidence>
<dbReference type="InterPro" id="IPR003439">
    <property type="entry name" value="ABC_transporter-like_ATP-bd"/>
</dbReference>
<dbReference type="PANTHER" id="PTHR43297">
    <property type="entry name" value="OLIGOPEPTIDE TRANSPORT ATP-BINDING PROTEIN APPD"/>
    <property type="match status" value="1"/>
</dbReference>
<name>A0A942STT4_9BACI</name>
<evidence type="ECO:0000256" key="4">
    <source>
        <dbReference type="ARBA" id="ARBA00022475"/>
    </source>
</evidence>
<dbReference type="InterPro" id="IPR013563">
    <property type="entry name" value="Oligopep_ABC_C"/>
</dbReference>
<keyword evidence="7" id="KW-0472">Membrane</keyword>
<comment type="caution">
    <text evidence="9">The sequence shown here is derived from an EMBL/GenBank/DDBJ whole genome shotgun (WGS) entry which is preliminary data.</text>
</comment>
<dbReference type="InterPro" id="IPR050388">
    <property type="entry name" value="ABC_Ni/Peptide_Import"/>
</dbReference>
<dbReference type="NCBIfam" id="TIGR01727">
    <property type="entry name" value="oligo_HPY"/>
    <property type="match status" value="1"/>
</dbReference>
<keyword evidence="6 9" id="KW-0067">ATP-binding</keyword>
<comment type="subcellular location">
    <subcellularLocation>
        <location evidence="1">Cell membrane</location>
        <topology evidence="1">Peripheral membrane protein</topology>
    </subcellularLocation>
</comment>
<evidence type="ECO:0000256" key="2">
    <source>
        <dbReference type="ARBA" id="ARBA00005417"/>
    </source>
</evidence>
<dbReference type="GO" id="GO:0005524">
    <property type="term" value="F:ATP binding"/>
    <property type="evidence" value="ECO:0007669"/>
    <property type="project" value="UniProtKB-KW"/>
</dbReference>
<evidence type="ECO:0000313" key="9">
    <source>
        <dbReference type="EMBL" id="MBS4179974.1"/>
    </source>
</evidence>
<evidence type="ECO:0000313" key="10">
    <source>
        <dbReference type="EMBL" id="MCH6266321.1"/>
    </source>
</evidence>
<keyword evidence="11" id="KW-1185">Reference proteome</keyword>
<evidence type="ECO:0000256" key="7">
    <source>
        <dbReference type="ARBA" id="ARBA00023136"/>
    </source>
</evidence>
<evidence type="ECO:0000313" key="11">
    <source>
        <dbReference type="Proteomes" id="UP000677265"/>
    </source>
</evidence>